<dbReference type="GO" id="GO:0008270">
    <property type="term" value="F:zinc ion binding"/>
    <property type="evidence" value="ECO:0007669"/>
    <property type="project" value="InterPro"/>
</dbReference>
<reference evidence="6 7" key="1">
    <citation type="submission" date="2018-08" db="EMBL/GenBank/DDBJ databases">
        <title>Bacillus chawlae sp. nov., Bacillus glennii sp. nov., and Bacillus saganii sp. nov. Isolated from the Vehicle Assembly Building at Kennedy Space Center where the Viking Spacecraft were Assembled.</title>
        <authorList>
            <person name="Seuylemezian A."/>
            <person name="Vaishampayan P."/>
        </authorList>
    </citation>
    <scope>NUCLEOTIDE SEQUENCE [LARGE SCALE GENOMIC DNA]</scope>
    <source>
        <strain evidence="6 7">V44-8</strain>
    </source>
</reference>
<evidence type="ECO:0000259" key="5">
    <source>
        <dbReference type="Pfam" id="PF09223"/>
    </source>
</evidence>
<feature type="compositionally biased region" description="Basic and acidic residues" evidence="3">
    <location>
        <begin position="45"/>
        <end position="73"/>
    </location>
</feature>
<feature type="region of interest" description="Disordered" evidence="3">
    <location>
        <begin position="24"/>
        <end position="73"/>
    </location>
</feature>
<feature type="signal peptide" evidence="4">
    <location>
        <begin position="1"/>
        <end position="20"/>
    </location>
</feature>
<feature type="domain" description="ZinT" evidence="5">
    <location>
        <begin position="75"/>
        <end position="252"/>
    </location>
</feature>
<accession>A0A372LEE2</accession>
<organism evidence="6 7">
    <name type="scientific">Peribacillus glennii</name>
    <dbReference type="NCBI Taxonomy" id="2303991"/>
    <lineage>
        <taxon>Bacteria</taxon>
        <taxon>Bacillati</taxon>
        <taxon>Bacillota</taxon>
        <taxon>Bacilli</taxon>
        <taxon>Bacillales</taxon>
        <taxon>Bacillaceae</taxon>
        <taxon>Peribacillus</taxon>
    </lineage>
</organism>
<keyword evidence="1 4" id="KW-0732">Signal</keyword>
<comment type="caution">
    <text evidence="6">The sequence shown here is derived from an EMBL/GenBank/DDBJ whole genome shotgun (WGS) entry which is preliminary data.</text>
</comment>
<evidence type="ECO:0000313" key="7">
    <source>
        <dbReference type="Proteomes" id="UP000262939"/>
    </source>
</evidence>
<keyword evidence="7" id="KW-1185">Reference proteome</keyword>
<dbReference type="AlphaFoldDB" id="A0A372LEE2"/>
<dbReference type="InterPro" id="IPR015304">
    <property type="entry name" value="ZinT_dom"/>
</dbReference>
<evidence type="ECO:0000256" key="1">
    <source>
        <dbReference type="ARBA" id="ARBA00022729"/>
    </source>
</evidence>
<dbReference type="OrthoDB" id="9810636at2"/>
<dbReference type="Gene3D" id="2.40.128.20">
    <property type="match status" value="1"/>
</dbReference>
<dbReference type="RefSeq" id="WP_117320843.1">
    <property type="nucleotide sequence ID" value="NZ_QVTD01000003.1"/>
</dbReference>
<name>A0A372LEE2_9BACI</name>
<gene>
    <name evidence="6" type="ORF">D0466_01700</name>
</gene>
<dbReference type="Pfam" id="PF09223">
    <property type="entry name" value="ZinT"/>
    <property type="match status" value="1"/>
</dbReference>
<dbReference type="PROSITE" id="PS51257">
    <property type="entry name" value="PROKAR_LIPOPROTEIN"/>
    <property type="match status" value="1"/>
</dbReference>
<evidence type="ECO:0000256" key="2">
    <source>
        <dbReference type="ARBA" id="ARBA00022833"/>
    </source>
</evidence>
<evidence type="ECO:0000313" key="6">
    <source>
        <dbReference type="EMBL" id="RFU64668.1"/>
    </source>
</evidence>
<dbReference type="InterPro" id="IPR012674">
    <property type="entry name" value="Calycin"/>
</dbReference>
<dbReference type="Proteomes" id="UP000262939">
    <property type="component" value="Unassembled WGS sequence"/>
</dbReference>
<protein>
    <submittedName>
        <fullName evidence="6">Metal-binding protein ZinT</fullName>
    </submittedName>
</protein>
<sequence>MKVLFLKGLSILVISSLLVACQTTDSSEGESADEKTTSSSVAEDSSEKKEQTSGSHTHESEHEHDHRHSHDEVSEQIYKGYFEDSQVKDRSLSDWEGDWQSVYPYLQDGTLNEVFAYKAEHEGDMTAEEYKEYYNDGYQTDVDRILIQDDTVTFFKNGKEYSGNYFYDGYEILTYNAGNRGVRYIFKLEEESEGLPGYIQFSDHSIYPNEASHYHLYWGDNRAALLAEVINWPTYYPSKMDGHDIAHEMMSH</sequence>
<feature type="chain" id="PRO_5038500609" evidence="4">
    <location>
        <begin position="21"/>
        <end position="252"/>
    </location>
</feature>
<dbReference type="EMBL" id="QVTD01000003">
    <property type="protein sequence ID" value="RFU64668.1"/>
    <property type="molecule type" value="Genomic_DNA"/>
</dbReference>
<evidence type="ECO:0000256" key="3">
    <source>
        <dbReference type="SAM" id="MobiDB-lite"/>
    </source>
</evidence>
<proteinExistence type="predicted"/>
<dbReference type="SUPFAM" id="SSF50814">
    <property type="entry name" value="Lipocalins"/>
    <property type="match status" value="1"/>
</dbReference>
<evidence type="ECO:0000256" key="4">
    <source>
        <dbReference type="SAM" id="SignalP"/>
    </source>
</evidence>
<keyword evidence="2" id="KW-0862">Zinc</keyword>